<protein>
    <submittedName>
        <fullName evidence="1">Uncharacterized protein</fullName>
    </submittedName>
</protein>
<proteinExistence type="predicted"/>
<evidence type="ECO:0000313" key="2">
    <source>
        <dbReference type="Proteomes" id="UP000639403"/>
    </source>
</evidence>
<comment type="caution">
    <text evidence="1">The sequence shown here is derived from an EMBL/GenBank/DDBJ whole genome shotgun (WGS) entry which is preliminary data.</text>
</comment>
<reference evidence="1" key="2">
    <citation type="journal article" name="Front. Microbiol.">
        <title>Degradative Capacity of Two Strains of Rhodonia placenta: From Phenotype to Genotype.</title>
        <authorList>
            <person name="Kolle M."/>
            <person name="Horta M.A.C."/>
            <person name="Nowrousian M."/>
            <person name="Ohm R.A."/>
            <person name="Benz J.P."/>
            <person name="Pilgard A."/>
        </authorList>
    </citation>
    <scope>NUCLEOTIDE SEQUENCE</scope>
    <source>
        <strain evidence="1">FPRL280</strain>
    </source>
</reference>
<sequence>MLPSHLTTTSRKPASWLISAGRSHAQGLNTSLCGLLSVRSLVMK</sequence>
<evidence type="ECO:0000313" key="1">
    <source>
        <dbReference type="EMBL" id="KAF9817758.1"/>
    </source>
</evidence>
<accession>A0A8H7P6L4</accession>
<organism evidence="1 2">
    <name type="scientific">Rhodonia placenta</name>
    <dbReference type="NCBI Taxonomy" id="104341"/>
    <lineage>
        <taxon>Eukaryota</taxon>
        <taxon>Fungi</taxon>
        <taxon>Dikarya</taxon>
        <taxon>Basidiomycota</taxon>
        <taxon>Agaricomycotina</taxon>
        <taxon>Agaricomycetes</taxon>
        <taxon>Polyporales</taxon>
        <taxon>Adustoporiaceae</taxon>
        <taxon>Rhodonia</taxon>
    </lineage>
</organism>
<reference evidence="1" key="1">
    <citation type="submission" date="2020-11" db="EMBL/GenBank/DDBJ databases">
        <authorList>
            <person name="Koelle M."/>
            <person name="Horta M.A.C."/>
            <person name="Nowrousian M."/>
            <person name="Ohm R.A."/>
            <person name="Benz P."/>
            <person name="Pilgard A."/>
        </authorList>
    </citation>
    <scope>NUCLEOTIDE SEQUENCE</scope>
    <source>
        <strain evidence="1">FPRL280</strain>
    </source>
</reference>
<dbReference type="EMBL" id="JADOXO010000038">
    <property type="protein sequence ID" value="KAF9817758.1"/>
    <property type="molecule type" value="Genomic_DNA"/>
</dbReference>
<gene>
    <name evidence="1" type="ORF">IEO21_03217</name>
</gene>
<dbReference type="AlphaFoldDB" id="A0A8H7P6L4"/>
<name>A0A8H7P6L4_9APHY</name>
<dbReference type="Proteomes" id="UP000639403">
    <property type="component" value="Unassembled WGS sequence"/>
</dbReference>